<accession>A0A3D8LGF5</accession>
<evidence type="ECO:0000256" key="2">
    <source>
        <dbReference type="SAM" id="SignalP"/>
    </source>
</evidence>
<proteinExistence type="predicted"/>
<evidence type="ECO:0000313" key="3">
    <source>
        <dbReference type="EMBL" id="RDV16490.1"/>
    </source>
</evidence>
<organism evidence="3 4">
    <name type="scientific">Pontibacter diazotrophicus</name>
    <dbReference type="NCBI Taxonomy" id="1400979"/>
    <lineage>
        <taxon>Bacteria</taxon>
        <taxon>Pseudomonadati</taxon>
        <taxon>Bacteroidota</taxon>
        <taxon>Cytophagia</taxon>
        <taxon>Cytophagales</taxon>
        <taxon>Hymenobacteraceae</taxon>
        <taxon>Pontibacter</taxon>
    </lineage>
</organism>
<keyword evidence="2" id="KW-0732">Signal</keyword>
<dbReference type="RefSeq" id="WP_115564350.1">
    <property type="nucleotide sequence ID" value="NZ_QRGR01000004.1"/>
</dbReference>
<protein>
    <submittedName>
        <fullName evidence="3">Uncharacterized protein</fullName>
    </submittedName>
</protein>
<evidence type="ECO:0000256" key="1">
    <source>
        <dbReference type="SAM" id="MobiDB-lite"/>
    </source>
</evidence>
<name>A0A3D8LGF5_9BACT</name>
<feature type="signal peptide" evidence="2">
    <location>
        <begin position="1"/>
        <end position="20"/>
    </location>
</feature>
<gene>
    <name evidence="3" type="ORF">DXT99_04630</name>
</gene>
<comment type="caution">
    <text evidence="3">The sequence shown here is derived from an EMBL/GenBank/DDBJ whole genome shotgun (WGS) entry which is preliminary data.</text>
</comment>
<feature type="compositionally biased region" description="Low complexity" evidence="1">
    <location>
        <begin position="133"/>
        <end position="149"/>
    </location>
</feature>
<dbReference type="EMBL" id="QRGR01000004">
    <property type="protein sequence ID" value="RDV16490.1"/>
    <property type="molecule type" value="Genomic_DNA"/>
</dbReference>
<reference evidence="4" key="1">
    <citation type="submission" date="2018-08" db="EMBL/GenBank/DDBJ databases">
        <authorList>
            <person name="Liu Z.-W."/>
            <person name="Du Z.-J."/>
        </authorList>
    </citation>
    <scope>NUCLEOTIDE SEQUENCE [LARGE SCALE GENOMIC DNA]</scope>
    <source>
        <strain evidence="4">H4X</strain>
    </source>
</reference>
<dbReference type="AlphaFoldDB" id="A0A3D8LGF5"/>
<dbReference type="Proteomes" id="UP000256708">
    <property type="component" value="Unassembled WGS sequence"/>
</dbReference>
<keyword evidence="4" id="KW-1185">Reference proteome</keyword>
<feature type="region of interest" description="Disordered" evidence="1">
    <location>
        <begin position="125"/>
        <end position="149"/>
    </location>
</feature>
<feature type="chain" id="PRO_5017736330" evidence="2">
    <location>
        <begin position="21"/>
        <end position="149"/>
    </location>
</feature>
<dbReference type="OrthoDB" id="893112at2"/>
<evidence type="ECO:0000313" key="4">
    <source>
        <dbReference type="Proteomes" id="UP000256708"/>
    </source>
</evidence>
<sequence>MKKLLIITCMVFSGAFAASAQDTPEISAQERAKNLSHEMIRDLRLNNYQSTKVSEINLDVAKRMLAIEKQYAGNQEKINELCNGVCAERDQKLENVLSTVQYNEYFGDRKNLVALDRQFMSDAANKSRGGNGVASSETASSASRTVSIN</sequence>